<dbReference type="AlphaFoldDB" id="A0A848EDQ1"/>
<dbReference type="Gene3D" id="3.60.15.10">
    <property type="entry name" value="Ribonuclease Z/Hydroxyacylglutathione hydrolase-like"/>
    <property type="match status" value="1"/>
</dbReference>
<dbReference type="Proteomes" id="UP000548582">
    <property type="component" value="Unassembled WGS sequence"/>
</dbReference>
<dbReference type="SUPFAM" id="SSF56281">
    <property type="entry name" value="Metallo-hydrolase/oxidoreductase"/>
    <property type="match status" value="1"/>
</dbReference>
<dbReference type="InterPro" id="IPR036388">
    <property type="entry name" value="WH-like_DNA-bd_sf"/>
</dbReference>
<dbReference type="SMART" id="SM00849">
    <property type="entry name" value="Lactamase_B"/>
    <property type="match status" value="1"/>
</dbReference>
<keyword evidence="2" id="KW-0378">Hydrolase</keyword>
<dbReference type="InterPro" id="IPR050662">
    <property type="entry name" value="Sec-metab_biosynth-thioest"/>
</dbReference>
<reference evidence="2 3" key="1">
    <citation type="submission" date="2020-03" db="EMBL/GenBank/DDBJ databases">
        <authorList>
            <person name="Sun Q."/>
        </authorList>
    </citation>
    <scope>NUCLEOTIDE SEQUENCE [LARGE SCALE GENOMIC DNA]</scope>
    <source>
        <strain evidence="2 3">JC162</strain>
    </source>
</reference>
<evidence type="ECO:0000313" key="3">
    <source>
        <dbReference type="Proteomes" id="UP000548582"/>
    </source>
</evidence>
<dbReference type="InterPro" id="IPR001279">
    <property type="entry name" value="Metallo-B-lactamas"/>
</dbReference>
<dbReference type="PANTHER" id="PTHR23131">
    <property type="entry name" value="ENDORIBONUCLEASE LACTB2"/>
    <property type="match status" value="1"/>
</dbReference>
<dbReference type="EMBL" id="JABBKX010000003">
    <property type="protein sequence ID" value="NMJ41649.1"/>
    <property type="molecule type" value="Genomic_DNA"/>
</dbReference>
<dbReference type="GO" id="GO:0016787">
    <property type="term" value="F:hydrolase activity"/>
    <property type="evidence" value="ECO:0007669"/>
    <property type="project" value="UniProtKB-KW"/>
</dbReference>
<evidence type="ECO:0000259" key="1">
    <source>
        <dbReference type="SMART" id="SM00849"/>
    </source>
</evidence>
<feature type="domain" description="Metallo-beta-lactamase" evidence="1">
    <location>
        <begin position="31"/>
        <end position="248"/>
    </location>
</feature>
<sequence length="335" mass="36699">MHIDIPPPGEAVPLLPGLRWMRFPLPFPPSHVNVWLIEDGPGWLAIDAAISNDETRTSWQKALTGAAFGNRPLTGLLVTHFHPDHAGLMGWLSAEHGLTPMMTRIEWLQARSLWFDTGEEMLVHQAEFARIAGAPDSYGAFLRARGPLYVRSVSPLPRAFTCIADGQVLRIGGRDWRVITGQGHAPDMACLYCAEANVLIAADQILPRITPYVGLHAGEPMADPLGAFLSSLRRFRDLPEDVLVLPSHGDPFRGLHARLDALDAHHDARLAALEDACAAPATAHALLPALFRRPLDERSLGFGLGETLAHLRRLEAMGRVERMPGADGVIAWARR</sequence>
<dbReference type="InterPro" id="IPR036866">
    <property type="entry name" value="RibonucZ/Hydroxyglut_hydro"/>
</dbReference>
<dbReference type="PANTHER" id="PTHR23131:SF4">
    <property type="entry name" value="METALLO-BETA-LACTAMASE SUPERFAMILY POTEIN"/>
    <property type="match status" value="1"/>
</dbReference>
<keyword evidence="3" id="KW-1185">Reference proteome</keyword>
<accession>A0A848EDQ1</accession>
<name>A0A848EDQ1_9PROT</name>
<dbReference type="Pfam" id="PF00753">
    <property type="entry name" value="Lactamase_B"/>
    <property type="match status" value="1"/>
</dbReference>
<organism evidence="2 3">
    <name type="scientific">Neoroseomonas marina</name>
    <dbReference type="NCBI Taxonomy" id="1232220"/>
    <lineage>
        <taxon>Bacteria</taxon>
        <taxon>Pseudomonadati</taxon>
        <taxon>Pseudomonadota</taxon>
        <taxon>Alphaproteobacteria</taxon>
        <taxon>Acetobacterales</taxon>
        <taxon>Acetobacteraceae</taxon>
        <taxon>Neoroseomonas</taxon>
    </lineage>
</organism>
<proteinExistence type="predicted"/>
<dbReference type="RefSeq" id="WP_170053906.1">
    <property type="nucleotide sequence ID" value="NZ_JABBKX010000003.1"/>
</dbReference>
<evidence type="ECO:0000313" key="2">
    <source>
        <dbReference type="EMBL" id="NMJ41649.1"/>
    </source>
</evidence>
<comment type="caution">
    <text evidence="2">The sequence shown here is derived from an EMBL/GenBank/DDBJ whole genome shotgun (WGS) entry which is preliminary data.</text>
</comment>
<gene>
    <name evidence="2" type="ORF">GWK16_10385</name>
</gene>
<dbReference type="Pfam" id="PF21221">
    <property type="entry name" value="B_lactamase-like_C"/>
    <property type="match status" value="1"/>
</dbReference>
<protein>
    <submittedName>
        <fullName evidence="2">MBL fold metallo-hydrolase</fullName>
    </submittedName>
</protein>
<dbReference type="Gene3D" id="1.10.10.10">
    <property type="entry name" value="Winged helix-like DNA-binding domain superfamily/Winged helix DNA-binding domain"/>
    <property type="match status" value="1"/>
</dbReference>
<dbReference type="InterPro" id="IPR048933">
    <property type="entry name" value="B_lactamase-like_C"/>
</dbReference>